<feature type="compositionally biased region" description="Basic and acidic residues" evidence="2">
    <location>
        <begin position="463"/>
        <end position="485"/>
    </location>
</feature>
<proteinExistence type="predicted"/>
<dbReference type="AlphaFoldDB" id="D8LT37"/>
<name>D8LT37_ECTSI</name>
<dbReference type="EMBL" id="FN649731">
    <property type="protein sequence ID" value="CBN75311.1"/>
    <property type="molecule type" value="Genomic_DNA"/>
</dbReference>
<dbReference type="InParanoid" id="D8LT37"/>
<gene>
    <name evidence="3" type="ORF">Esi_0078_0033</name>
</gene>
<protein>
    <submittedName>
        <fullName evidence="3">C2H2 zinc finger protein</fullName>
    </submittedName>
</protein>
<dbReference type="EMBL" id="FN649014">
    <property type="protein sequence ID" value="CBN75311.1"/>
    <property type="molecule type" value="Genomic_DNA"/>
</dbReference>
<feature type="region of interest" description="Disordered" evidence="2">
    <location>
        <begin position="321"/>
        <end position="350"/>
    </location>
</feature>
<sequence>MSQQDKKILLLQLADWNPVRKVKVMKAWEATDPAMTAGFLLELIREEQARGEGPDSLWQCSLCPVKRNVEVEARMKRGEHRRKDRTIDAGSLYDYRVKGSGGGPDTYSSAHESLFEFKQQRHQHLQQDESPWETGGTAGGAGAAEGTKPLGGAQKTRYVEDRAGTASGAGDLASSPAKECLDRSAIISSGHDLELWHTVDHERRALLTGQRRADVLKARWAERERKDRQVSELLRLISEANLDAFSRHSLEDRAMAAQNLQVVDVRRMLDLKLSHSAAVNSGACKDEGLKRLNEREATAWAAKLKLKAALNMDRHYASLEPGGLPASLRRRNPTSSQPSDFLDDGTPATPQGAMQTFGRACPPEDNESGAIRLWKRGAKETEEVLDLRRDVREWQSSCGRRARFSDLCERWVGVASDIEEKQRQKRMIEAAEREKRMRERQAAKLLRKRQLAELRANAGSRATGEERRKVERDKEAEERKRLEGEELERMSREEAAQLAGGDRYWGLIRELQRLRVIEEERRRAWEVRIRATKEKMVAVRCISELSDFTHATPPIDPELQQQIDRLLEI</sequence>
<evidence type="ECO:0000256" key="2">
    <source>
        <dbReference type="SAM" id="MobiDB-lite"/>
    </source>
</evidence>
<feature type="coiled-coil region" evidence="1">
    <location>
        <begin position="414"/>
        <end position="448"/>
    </location>
</feature>
<keyword evidence="1" id="KW-0175">Coiled coil</keyword>
<dbReference type="Proteomes" id="UP000002630">
    <property type="component" value="Linkage Group LG06"/>
</dbReference>
<feature type="region of interest" description="Disordered" evidence="2">
    <location>
        <begin position="456"/>
        <end position="485"/>
    </location>
</feature>
<accession>D8LT37</accession>
<evidence type="ECO:0000313" key="3">
    <source>
        <dbReference type="EMBL" id="CBN75311.1"/>
    </source>
</evidence>
<evidence type="ECO:0000313" key="4">
    <source>
        <dbReference type="Proteomes" id="UP000002630"/>
    </source>
</evidence>
<evidence type="ECO:0000256" key="1">
    <source>
        <dbReference type="SAM" id="Coils"/>
    </source>
</evidence>
<feature type="region of interest" description="Disordered" evidence="2">
    <location>
        <begin position="124"/>
        <end position="152"/>
    </location>
</feature>
<organism evidence="3 4">
    <name type="scientific">Ectocarpus siliculosus</name>
    <name type="common">Brown alga</name>
    <name type="synonym">Conferva siliculosa</name>
    <dbReference type="NCBI Taxonomy" id="2880"/>
    <lineage>
        <taxon>Eukaryota</taxon>
        <taxon>Sar</taxon>
        <taxon>Stramenopiles</taxon>
        <taxon>Ochrophyta</taxon>
        <taxon>PX clade</taxon>
        <taxon>Phaeophyceae</taxon>
        <taxon>Ectocarpales</taxon>
        <taxon>Ectocarpaceae</taxon>
        <taxon>Ectocarpus</taxon>
    </lineage>
</organism>
<keyword evidence="4" id="KW-1185">Reference proteome</keyword>
<reference evidence="3 4" key="1">
    <citation type="journal article" date="2010" name="Nature">
        <title>The Ectocarpus genome and the independent evolution of multicellularity in brown algae.</title>
        <authorList>
            <person name="Cock J.M."/>
            <person name="Sterck L."/>
            <person name="Rouze P."/>
            <person name="Scornet D."/>
            <person name="Allen A.E."/>
            <person name="Amoutzias G."/>
            <person name="Anthouard V."/>
            <person name="Artiguenave F."/>
            <person name="Aury J.M."/>
            <person name="Badger J.H."/>
            <person name="Beszteri B."/>
            <person name="Billiau K."/>
            <person name="Bonnet E."/>
            <person name="Bothwell J.H."/>
            <person name="Bowler C."/>
            <person name="Boyen C."/>
            <person name="Brownlee C."/>
            <person name="Carrano C.J."/>
            <person name="Charrier B."/>
            <person name="Cho G.Y."/>
            <person name="Coelho S.M."/>
            <person name="Collen J."/>
            <person name="Corre E."/>
            <person name="Da Silva C."/>
            <person name="Delage L."/>
            <person name="Delaroque N."/>
            <person name="Dittami S.M."/>
            <person name="Doulbeau S."/>
            <person name="Elias M."/>
            <person name="Farnham G."/>
            <person name="Gachon C.M."/>
            <person name="Gschloessl B."/>
            <person name="Heesch S."/>
            <person name="Jabbari K."/>
            <person name="Jubin C."/>
            <person name="Kawai H."/>
            <person name="Kimura K."/>
            <person name="Kloareg B."/>
            <person name="Kupper F.C."/>
            <person name="Lang D."/>
            <person name="Le Bail A."/>
            <person name="Leblanc C."/>
            <person name="Lerouge P."/>
            <person name="Lohr M."/>
            <person name="Lopez P.J."/>
            <person name="Martens C."/>
            <person name="Maumus F."/>
            <person name="Michel G."/>
            <person name="Miranda-Saavedra D."/>
            <person name="Morales J."/>
            <person name="Moreau H."/>
            <person name="Motomura T."/>
            <person name="Nagasato C."/>
            <person name="Napoli C.A."/>
            <person name="Nelson D.R."/>
            <person name="Nyvall-Collen P."/>
            <person name="Peters A.F."/>
            <person name="Pommier C."/>
            <person name="Potin P."/>
            <person name="Poulain J."/>
            <person name="Quesneville H."/>
            <person name="Read B."/>
            <person name="Rensing S.A."/>
            <person name="Ritter A."/>
            <person name="Rousvoal S."/>
            <person name="Samanta M."/>
            <person name="Samson G."/>
            <person name="Schroeder D.C."/>
            <person name="Segurens B."/>
            <person name="Strittmatter M."/>
            <person name="Tonon T."/>
            <person name="Tregear J.W."/>
            <person name="Valentin K."/>
            <person name="von Dassow P."/>
            <person name="Yamagishi T."/>
            <person name="Van de Peer Y."/>
            <person name="Wincker P."/>
        </authorList>
    </citation>
    <scope>NUCLEOTIDE SEQUENCE [LARGE SCALE GENOMIC DNA]</scope>
    <source>
        <strain evidence="4">Ec32 / CCAP1310/4</strain>
    </source>
</reference>